<reference evidence="2 3" key="1">
    <citation type="journal article" date="2017" name="Nat. Commun.">
        <title>In situ click chemistry generation of cyclooxygenase-2 inhibitors.</title>
        <authorList>
            <person name="Bhardwaj A."/>
            <person name="Kaur J."/>
            <person name="Wuest M."/>
            <person name="Wuest F."/>
        </authorList>
    </citation>
    <scope>NUCLEOTIDE SEQUENCE [LARGE SCALE GENOMIC DNA]</scope>
    <source>
        <strain evidence="2">S2_018_000_R2_106</strain>
    </source>
</reference>
<gene>
    <name evidence="2" type="ORF">DI628_01810</name>
</gene>
<proteinExistence type="predicted"/>
<dbReference type="Proteomes" id="UP000320948">
    <property type="component" value="Unassembled WGS sequence"/>
</dbReference>
<dbReference type="AlphaFoldDB" id="A0A6N4R2U3"/>
<name>A0A6N4R2U3_BLAVI</name>
<feature type="region of interest" description="Disordered" evidence="1">
    <location>
        <begin position="90"/>
        <end position="139"/>
    </location>
</feature>
<comment type="caution">
    <text evidence="2">The sequence shown here is derived from an EMBL/GenBank/DDBJ whole genome shotgun (WGS) entry which is preliminary data.</text>
</comment>
<sequence length="159" mass="17938">MVKGIQRTVPAGEIEEAIDAVGDIIDVFQMNRQVSKDAKDLNLTQQEIDELRDAYSLESSMGAGVHNFRDFNNRFRNDRKLRSSQEILEAAQQRKHMEEKNKPPVNETPAESNLPEIKTSESRDTNPTTIPPGTPQPSILDYLREAVTKAGNGEAKKFW</sequence>
<dbReference type="EMBL" id="VAFM01000001">
    <property type="protein sequence ID" value="TKW61386.1"/>
    <property type="molecule type" value="Genomic_DNA"/>
</dbReference>
<evidence type="ECO:0000256" key="1">
    <source>
        <dbReference type="SAM" id="MobiDB-lite"/>
    </source>
</evidence>
<organism evidence="2 3">
    <name type="scientific">Blastochloris viridis</name>
    <name type="common">Rhodopseudomonas viridis</name>
    <dbReference type="NCBI Taxonomy" id="1079"/>
    <lineage>
        <taxon>Bacteria</taxon>
        <taxon>Pseudomonadati</taxon>
        <taxon>Pseudomonadota</taxon>
        <taxon>Alphaproteobacteria</taxon>
        <taxon>Hyphomicrobiales</taxon>
        <taxon>Blastochloridaceae</taxon>
        <taxon>Blastochloris</taxon>
    </lineage>
</organism>
<accession>A0A6N4R2U3</accession>
<evidence type="ECO:0000313" key="3">
    <source>
        <dbReference type="Proteomes" id="UP000320948"/>
    </source>
</evidence>
<protein>
    <submittedName>
        <fullName evidence="2">Uncharacterized protein</fullName>
    </submittedName>
</protein>
<evidence type="ECO:0000313" key="2">
    <source>
        <dbReference type="EMBL" id="TKW61386.1"/>
    </source>
</evidence>